<sequence>MGRNQGSLRIGSSEYSGVTSRMPSVGGLTQTGGYVEAGAVRNADEWFRLMVETGLAPGLRALGLSGTGRHFRVMDSAHVGQVSILQSTKSSTYSTRFTLSLSVTATDEWASQLRIRPYTRAAGHTGGGWQERIGNLMLVGAGVPIGDLWWKIEAGKPFANLSAEVLTAVREFGLPAIRDQIRARVH</sequence>
<evidence type="ECO:0000313" key="3">
    <source>
        <dbReference type="Proteomes" id="UP001205185"/>
    </source>
</evidence>
<evidence type="ECO:0000313" key="2">
    <source>
        <dbReference type="EMBL" id="MCP2273223.1"/>
    </source>
</evidence>
<proteinExistence type="predicted"/>
<dbReference type="EMBL" id="JAMTCO010000015">
    <property type="protein sequence ID" value="MCP2273223.1"/>
    <property type="molecule type" value="Genomic_DNA"/>
</dbReference>
<organism evidence="2 3">
    <name type="scientific">Actinokineospora diospyrosa</name>
    <dbReference type="NCBI Taxonomy" id="103728"/>
    <lineage>
        <taxon>Bacteria</taxon>
        <taxon>Bacillati</taxon>
        <taxon>Actinomycetota</taxon>
        <taxon>Actinomycetes</taxon>
        <taxon>Pseudonocardiales</taxon>
        <taxon>Pseudonocardiaceae</taxon>
        <taxon>Actinokineospora</taxon>
    </lineage>
</organism>
<comment type="caution">
    <text evidence="2">The sequence shown here is derived from an EMBL/GenBank/DDBJ whole genome shotgun (WGS) entry which is preliminary data.</text>
</comment>
<evidence type="ECO:0008006" key="4">
    <source>
        <dbReference type="Google" id="ProtNLM"/>
    </source>
</evidence>
<feature type="region of interest" description="Disordered" evidence="1">
    <location>
        <begin position="1"/>
        <end position="21"/>
    </location>
</feature>
<evidence type="ECO:0000256" key="1">
    <source>
        <dbReference type="SAM" id="MobiDB-lite"/>
    </source>
</evidence>
<dbReference type="Proteomes" id="UP001205185">
    <property type="component" value="Unassembled WGS sequence"/>
</dbReference>
<reference evidence="2 3" key="1">
    <citation type="submission" date="2022-06" db="EMBL/GenBank/DDBJ databases">
        <title>Genomic Encyclopedia of Archaeal and Bacterial Type Strains, Phase II (KMG-II): from individual species to whole genera.</title>
        <authorList>
            <person name="Goeker M."/>
        </authorList>
    </citation>
    <scope>NUCLEOTIDE SEQUENCE [LARGE SCALE GENOMIC DNA]</scope>
    <source>
        <strain evidence="2 3">DSM 44255</strain>
    </source>
</reference>
<protein>
    <recommendedName>
        <fullName evidence="4">Polyketide cyclase/dehydrase/lipid transport protein</fullName>
    </recommendedName>
</protein>
<name>A0ABT1IKP5_9PSEU</name>
<keyword evidence="3" id="KW-1185">Reference proteome</keyword>
<accession>A0ABT1IKP5</accession>
<gene>
    <name evidence="2" type="ORF">LV75_005749</name>
</gene>